<proteinExistence type="predicted"/>
<name>A0ABU3GZ52_9SPHI</name>
<dbReference type="CDD" id="cd07067">
    <property type="entry name" value="HP_PGM_like"/>
    <property type="match status" value="1"/>
</dbReference>
<dbReference type="GO" id="GO:0016787">
    <property type="term" value="F:hydrolase activity"/>
    <property type="evidence" value="ECO:0007669"/>
    <property type="project" value="UniProtKB-KW"/>
</dbReference>
<reference evidence="2" key="1">
    <citation type="submission" date="2023-07" db="EMBL/GenBank/DDBJ databases">
        <title>Functional and genomic diversity of the sorghum phyllosphere microbiome.</title>
        <authorList>
            <person name="Shade A."/>
        </authorList>
    </citation>
    <scope>NUCLEOTIDE SEQUENCE [LARGE SCALE GENOMIC DNA]</scope>
    <source>
        <strain evidence="2">SORGH_AS_0422</strain>
    </source>
</reference>
<dbReference type="InterPro" id="IPR029033">
    <property type="entry name" value="His_PPase_superfam"/>
</dbReference>
<evidence type="ECO:0000313" key="1">
    <source>
        <dbReference type="EMBL" id="MDT3405046.1"/>
    </source>
</evidence>
<dbReference type="Gene3D" id="3.40.50.1240">
    <property type="entry name" value="Phosphoglycerate mutase-like"/>
    <property type="match status" value="1"/>
</dbReference>
<dbReference type="Proteomes" id="UP001258315">
    <property type="component" value="Unassembled WGS sequence"/>
</dbReference>
<comment type="caution">
    <text evidence="1">The sequence shown here is derived from an EMBL/GenBank/DDBJ whole genome shotgun (WGS) entry which is preliminary data.</text>
</comment>
<protein>
    <submittedName>
        <fullName evidence="1">Phosphohistidine phosphatase</fullName>
        <ecNumber evidence="1">3.1.3.-</ecNumber>
    </submittedName>
</protein>
<keyword evidence="2" id="KW-1185">Reference proteome</keyword>
<dbReference type="EC" id="3.1.3.-" evidence="1"/>
<dbReference type="PANTHER" id="PTHR47623">
    <property type="entry name" value="OS09G0287300 PROTEIN"/>
    <property type="match status" value="1"/>
</dbReference>
<dbReference type="EMBL" id="JAVLVU010000001">
    <property type="protein sequence ID" value="MDT3405046.1"/>
    <property type="molecule type" value="Genomic_DNA"/>
</dbReference>
<gene>
    <name evidence="1" type="ORF">QE417_004118</name>
</gene>
<dbReference type="Pfam" id="PF00300">
    <property type="entry name" value="His_Phos_1"/>
    <property type="match status" value="1"/>
</dbReference>
<accession>A0ABU3GZ52</accession>
<sequence length="158" mass="17513">MKKLLLVRHAKAEEFAAGGDFHRPLSVKGENDVKQLAQKLQAEKLVPEQIICSSALRTQTTADILSISLNIPQPRATVAIYEASERTLLREINHFSNAYDFVAMVGHNPGIAYLLLNLTGKVRDVPTCAAIVLVFEDADSWQEITHESGVITWYSVPQ</sequence>
<dbReference type="InterPro" id="IPR013078">
    <property type="entry name" value="His_Pase_superF_clade-1"/>
</dbReference>
<evidence type="ECO:0000313" key="2">
    <source>
        <dbReference type="Proteomes" id="UP001258315"/>
    </source>
</evidence>
<keyword evidence="1" id="KW-0378">Hydrolase</keyword>
<dbReference type="SUPFAM" id="SSF53254">
    <property type="entry name" value="Phosphoglycerate mutase-like"/>
    <property type="match status" value="1"/>
</dbReference>
<dbReference type="RefSeq" id="WP_311953085.1">
    <property type="nucleotide sequence ID" value="NZ_JAVLVU010000001.1"/>
</dbReference>
<organism evidence="1 2">
    <name type="scientific">Mucilaginibacter terrae</name>
    <dbReference type="NCBI Taxonomy" id="1955052"/>
    <lineage>
        <taxon>Bacteria</taxon>
        <taxon>Pseudomonadati</taxon>
        <taxon>Bacteroidota</taxon>
        <taxon>Sphingobacteriia</taxon>
        <taxon>Sphingobacteriales</taxon>
        <taxon>Sphingobacteriaceae</taxon>
        <taxon>Mucilaginibacter</taxon>
    </lineage>
</organism>
<dbReference type="PANTHER" id="PTHR47623:SF1">
    <property type="entry name" value="OS09G0287300 PROTEIN"/>
    <property type="match status" value="1"/>
</dbReference>